<keyword evidence="7" id="KW-1185">Reference proteome</keyword>
<dbReference type="SMART" id="SM00178">
    <property type="entry name" value="SAR"/>
    <property type="match status" value="1"/>
</dbReference>
<dbReference type="InterPro" id="IPR024156">
    <property type="entry name" value="Small_GTPase_ARF"/>
</dbReference>
<feature type="binding site" evidence="3">
    <location>
        <begin position="133"/>
        <end position="136"/>
    </location>
    <ligand>
        <name>GTP</name>
        <dbReference type="ChEBI" id="CHEBI:37565"/>
    </ligand>
</feature>
<dbReference type="PROSITE" id="PS51419">
    <property type="entry name" value="RAB"/>
    <property type="match status" value="1"/>
</dbReference>
<dbReference type="EMBL" id="CP142732">
    <property type="protein sequence ID" value="WUR04218.1"/>
    <property type="molecule type" value="Genomic_DNA"/>
</dbReference>
<keyword evidence="4" id="KW-0479">Metal-binding</keyword>
<keyword evidence="2 3" id="KW-0342">GTP-binding</keyword>
<evidence type="ECO:0000256" key="1">
    <source>
        <dbReference type="ARBA" id="ARBA00022741"/>
    </source>
</evidence>
<dbReference type="NCBIfam" id="TIGR00231">
    <property type="entry name" value="small_GTP"/>
    <property type="match status" value="1"/>
</dbReference>
<feature type="binding site" evidence="4">
    <location>
        <position position="56"/>
    </location>
    <ligand>
        <name>Mg(2+)</name>
        <dbReference type="ChEBI" id="CHEBI:18420"/>
    </ligand>
</feature>
<reference evidence="6" key="1">
    <citation type="journal article" date="2024" name="BMC Genomics">
        <title>Functional annotation of a divergent genome using sequence and structure-based similarity.</title>
        <authorList>
            <person name="Svedberg D."/>
            <person name="Winiger R.R."/>
            <person name="Berg A."/>
            <person name="Sharma H."/>
            <person name="Tellgren-Roth C."/>
            <person name="Debrunner-Vossbrinck B.A."/>
            <person name="Vossbrinck C.R."/>
            <person name="Barandun J."/>
        </authorList>
    </citation>
    <scope>NUCLEOTIDE SEQUENCE</scope>
    <source>
        <strain evidence="6">Illinois isolate</strain>
    </source>
</reference>
<dbReference type="GO" id="GO:0003924">
    <property type="term" value="F:GTPase activity"/>
    <property type="evidence" value="ECO:0007669"/>
    <property type="project" value="InterPro"/>
</dbReference>
<proteinExistence type="inferred from homology"/>
<dbReference type="RefSeq" id="XP_065330363.1">
    <property type="nucleotide sequence ID" value="XM_065474291.1"/>
</dbReference>
<dbReference type="SMART" id="SM00175">
    <property type="entry name" value="RAB"/>
    <property type="match status" value="1"/>
</dbReference>
<dbReference type="InterPro" id="IPR005225">
    <property type="entry name" value="Small_GTP-bd"/>
</dbReference>
<keyword evidence="4" id="KW-0460">Magnesium</keyword>
<dbReference type="GeneID" id="90542040"/>
<evidence type="ECO:0000256" key="4">
    <source>
        <dbReference type="PIRSR" id="PIRSR606689-2"/>
    </source>
</evidence>
<dbReference type="GO" id="GO:0046872">
    <property type="term" value="F:metal ion binding"/>
    <property type="evidence" value="ECO:0007669"/>
    <property type="project" value="UniProtKB-KW"/>
</dbReference>
<dbReference type="PROSITE" id="PS51417">
    <property type="entry name" value="ARF"/>
    <property type="match status" value="1"/>
</dbReference>
<dbReference type="PRINTS" id="PR00328">
    <property type="entry name" value="SAR1GTPBP"/>
</dbReference>
<dbReference type="Proteomes" id="UP001334084">
    <property type="component" value="Chromosome 7"/>
</dbReference>
<evidence type="ECO:0000313" key="7">
    <source>
        <dbReference type="Proteomes" id="UP001334084"/>
    </source>
</evidence>
<feature type="binding site" evidence="3">
    <location>
        <begin position="32"/>
        <end position="39"/>
    </location>
    <ligand>
        <name>GTP</name>
        <dbReference type="ChEBI" id="CHEBI:37565"/>
    </ligand>
</feature>
<dbReference type="AlphaFoldDB" id="A0AAX4JDX0"/>
<name>A0AAX4JDX0_9MICR</name>
<dbReference type="GO" id="GO:0005525">
    <property type="term" value="F:GTP binding"/>
    <property type="evidence" value="ECO:0007669"/>
    <property type="project" value="UniProtKB-KW"/>
</dbReference>
<dbReference type="InterPro" id="IPR006689">
    <property type="entry name" value="Small_GTPase_ARF/SAR"/>
</dbReference>
<accession>A0AAX4JDX0</accession>
<protein>
    <submittedName>
        <fullName evidence="6">ADP-ribosylation factor</fullName>
    </submittedName>
</protein>
<dbReference type="Pfam" id="PF00025">
    <property type="entry name" value="Arf"/>
    <property type="match status" value="1"/>
</dbReference>
<keyword evidence="1 3" id="KW-0547">Nucleotide-binding</keyword>
<dbReference type="SMART" id="SM00177">
    <property type="entry name" value="ARF"/>
    <property type="match status" value="1"/>
</dbReference>
<dbReference type="Gene3D" id="3.40.50.300">
    <property type="entry name" value="P-loop containing nucleotide triphosphate hydrolases"/>
    <property type="match status" value="1"/>
</dbReference>
<evidence type="ECO:0000313" key="6">
    <source>
        <dbReference type="EMBL" id="WUR04218.1"/>
    </source>
</evidence>
<gene>
    <name evidence="6" type="ORF">VNE69_07284</name>
</gene>
<dbReference type="SUPFAM" id="SSF52540">
    <property type="entry name" value="P-loop containing nucleoside triphosphate hydrolases"/>
    <property type="match status" value="1"/>
</dbReference>
<feature type="binding site" evidence="4">
    <location>
        <position position="39"/>
    </location>
    <ligand>
        <name>Mg(2+)</name>
        <dbReference type="ChEBI" id="CHEBI:18420"/>
    </ligand>
</feature>
<feature type="binding site" evidence="3">
    <location>
        <position position="78"/>
    </location>
    <ligand>
        <name>GTP</name>
        <dbReference type="ChEBI" id="CHEBI:37565"/>
    </ligand>
</feature>
<dbReference type="PANTHER" id="PTHR11711">
    <property type="entry name" value="ADP RIBOSYLATION FACTOR-RELATED"/>
    <property type="match status" value="1"/>
</dbReference>
<dbReference type="KEGG" id="vnx:VNE69_07284"/>
<organism evidence="6 7">
    <name type="scientific">Vairimorpha necatrix</name>
    <dbReference type="NCBI Taxonomy" id="6039"/>
    <lineage>
        <taxon>Eukaryota</taxon>
        <taxon>Fungi</taxon>
        <taxon>Fungi incertae sedis</taxon>
        <taxon>Microsporidia</taxon>
        <taxon>Nosematidae</taxon>
        <taxon>Vairimorpha</taxon>
    </lineage>
</organism>
<sequence>MGNVLTIIQQKFFSKLKKMFSTGKRHSITMIGLDGAGKTTLLYFMKTGDIQHTVPTIGFNCETLEIEDLTFQVWDIGGQEVFIKFWHNYIKTSSAIVYLVDIADQQRFNKSSDALWTILKEVPTHKPLLILANKVDCIKDEVERENKINSLVEEMVLEKYTGPKKIVPCSVKDACSGSVEAAKENSKVILGAFKWLSEELKKLPTEN</sequence>
<evidence type="ECO:0000256" key="3">
    <source>
        <dbReference type="PIRSR" id="PIRSR606689-1"/>
    </source>
</evidence>
<dbReference type="InterPro" id="IPR027417">
    <property type="entry name" value="P-loop_NTPase"/>
</dbReference>
<evidence type="ECO:0000256" key="5">
    <source>
        <dbReference type="RuleBase" id="RU003925"/>
    </source>
</evidence>
<evidence type="ECO:0000256" key="2">
    <source>
        <dbReference type="ARBA" id="ARBA00023134"/>
    </source>
</evidence>
<comment type="similarity">
    <text evidence="5">Belongs to the small GTPase superfamily. Arf family.</text>
</comment>